<dbReference type="Proteomes" id="UP000267418">
    <property type="component" value="Unassembled WGS sequence"/>
</dbReference>
<dbReference type="AlphaFoldDB" id="A0A431TNX7"/>
<protein>
    <recommendedName>
        <fullName evidence="3">DUF2946 domain-containing protein</fullName>
    </recommendedName>
</protein>
<evidence type="ECO:0000313" key="2">
    <source>
        <dbReference type="Proteomes" id="UP000267418"/>
    </source>
</evidence>
<keyword evidence="2" id="KW-1185">Reference proteome</keyword>
<sequence>MHALRRSHSLYRLVLAWFMASLLIATASPIVHPQAIELVCSSAGAVKAIVQGEDGPVELGATAMDCPLCLISVPLPVTAQIALPTPQPLGRALQSIPAARIAAATASPLPARGPPTLS</sequence>
<organism evidence="1 2">
    <name type="scientific">Variovorax gossypii</name>
    <dbReference type="NCBI Taxonomy" id="1679495"/>
    <lineage>
        <taxon>Bacteria</taxon>
        <taxon>Pseudomonadati</taxon>
        <taxon>Pseudomonadota</taxon>
        <taxon>Betaproteobacteria</taxon>
        <taxon>Burkholderiales</taxon>
        <taxon>Comamonadaceae</taxon>
        <taxon>Variovorax</taxon>
    </lineage>
</organism>
<gene>
    <name evidence="1" type="ORF">EJP69_13595</name>
</gene>
<dbReference type="RefSeq" id="WP_093198822.1">
    <property type="nucleotide sequence ID" value="NZ_RXOE01000002.1"/>
</dbReference>
<dbReference type="EMBL" id="RXOE01000002">
    <property type="protein sequence ID" value="RTQ35401.1"/>
    <property type="molecule type" value="Genomic_DNA"/>
</dbReference>
<reference evidence="1 2" key="1">
    <citation type="submission" date="2018-12" db="EMBL/GenBank/DDBJ databases">
        <title>The genome of Variovorax gossypii DSM 100435.</title>
        <authorList>
            <person name="Gao J."/>
            <person name="Sun J."/>
        </authorList>
    </citation>
    <scope>NUCLEOTIDE SEQUENCE [LARGE SCALE GENOMIC DNA]</scope>
    <source>
        <strain evidence="1 2">DSM 100435</strain>
    </source>
</reference>
<evidence type="ECO:0000313" key="1">
    <source>
        <dbReference type="EMBL" id="RTQ35401.1"/>
    </source>
</evidence>
<evidence type="ECO:0008006" key="3">
    <source>
        <dbReference type="Google" id="ProtNLM"/>
    </source>
</evidence>
<name>A0A431TNX7_9BURK</name>
<proteinExistence type="predicted"/>
<dbReference type="OrthoDB" id="8906767at2"/>
<accession>A0A431TNX7</accession>
<comment type="caution">
    <text evidence="1">The sequence shown here is derived from an EMBL/GenBank/DDBJ whole genome shotgun (WGS) entry which is preliminary data.</text>
</comment>